<dbReference type="GO" id="GO:0008017">
    <property type="term" value="F:microtubule binding"/>
    <property type="evidence" value="ECO:0007669"/>
    <property type="project" value="TreeGrafter"/>
</dbReference>
<dbReference type="Proteomes" id="UP000770717">
    <property type="component" value="Unassembled WGS sequence"/>
</dbReference>
<dbReference type="GO" id="GO:0005930">
    <property type="term" value="C:axoneme"/>
    <property type="evidence" value="ECO:0007669"/>
    <property type="project" value="TreeGrafter"/>
</dbReference>
<evidence type="ECO:0000256" key="3">
    <source>
        <dbReference type="SAM" id="MobiDB-lite"/>
    </source>
</evidence>
<dbReference type="Pfam" id="PF15927">
    <property type="entry name" value="Casc1_N"/>
    <property type="match status" value="1"/>
</dbReference>
<keyword evidence="6" id="KW-1185">Reference proteome</keyword>
<dbReference type="GO" id="GO:0048487">
    <property type="term" value="F:beta-tubulin binding"/>
    <property type="evidence" value="ECO:0007669"/>
    <property type="project" value="TreeGrafter"/>
</dbReference>
<evidence type="ECO:0000313" key="6">
    <source>
        <dbReference type="Proteomes" id="UP000770717"/>
    </source>
</evidence>
<evidence type="ECO:0000256" key="2">
    <source>
        <dbReference type="ARBA" id="ARBA00024414"/>
    </source>
</evidence>
<protein>
    <recommendedName>
        <fullName evidence="2">Dynein axonemal intermediate chain 7</fullName>
    </recommendedName>
</protein>
<dbReference type="AlphaFoldDB" id="A0A8J6JZ60"/>
<dbReference type="PANTHER" id="PTHR20929:SF11">
    <property type="entry name" value="DYNEIN AXONEMAL INTERMEDIATE CHAIN 7"/>
    <property type="match status" value="1"/>
</dbReference>
<name>A0A8J6JZ60_ELECQ</name>
<dbReference type="PANTHER" id="PTHR20929">
    <property type="entry name" value="LUNG ADENOMA SUSCEPTIBILITY 1-RELATED"/>
    <property type="match status" value="1"/>
</dbReference>
<feature type="domain" description="IC97/Casc1 N-terminal" evidence="4">
    <location>
        <begin position="44"/>
        <end position="245"/>
    </location>
</feature>
<evidence type="ECO:0000313" key="5">
    <source>
        <dbReference type="EMBL" id="KAG9472940.1"/>
    </source>
</evidence>
<comment type="similarity">
    <text evidence="1">Belongs to the DNAI7 family.</text>
</comment>
<feature type="region of interest" description="Disordered" evidence="3">
    <location>
        <begin position="1"/>
        <end position="51"/>
    </location>
</feature>
<comment type="caution">
    <text evidence="5">The sequence shown here is derived from an EMBL/GenBank/DDBJ whole genome shotgun (WGS) entry which is preliminary data.</text>
</comment>
<evidence type="ECO:0000259" key="4">
    <source>
        <dbReference type="Pfam" id="PF15927"/>
    </source>
</evidence>
<accession>A0A8J6JZ60</accession>
<sequence>MVTRTRQLPERRGKFSDNMSAASRKKGKLSKAEKLQLQKEEEERRQREEEEAQILAEQIEAARLEKERLEREELERLEAKQLERREDELAEHRTLVDEKLETAARWKKDVRTLAKWERYTLCDGSPDPTVLQEINTFMSLWSEEPPEDFQAMLDRSSLILRLIEELEFLLLDTPLEELGEAAAAEHTETGRQLQVLLQRKFDEATEQLLKNAAALSDIDTGNMQKVIQNKNVALCIWANLNKNPRFRGYDFQDQAISFDLPKPLSLSNIAVRILHTDYDHLSCQSPTFLPQVKEHEDTAGAVIPESEAGDWKPAEEDEKTAPESVAAEELKSEERKSVLSAASHREEASEPEERSESWAADASEAHCPTPAPTDEDDMLEVDVVDLRQFTTLGGVYYFDVLVLPPQCKQVNSWSMRQLLAGGLQTFCYPQESFLSATLGVSLQEKDMEGLSSPPVRVSFKVPDNVIFFEEPQVARWDPEGRNWKTDALTDIKYNAEQRQLMFSMDAFYTFTLIQESHLHMPYASWELIPKGVNEVSLTIVSAVTDIQIDIKDGQCRLAAVSSITGDLSAVIERWMTPVRLQLAMRRVGLNVFPAEDSGKYVSGNQKNDEVENMAYKEMALLSPSFTFGWSKWNHNCSSEQIVVKVREGSGSCTDGSLYLLSRQRAQRLKISEASDTFSEERYDGSEFHTTLYHMIRDYCSAEATTRLQHSHHLFMDCVYQLLSATRVLTYS</sequence>
<feature type="compositionally biased region" description="Basic and acidic residues" evidence="3">
    <location>
        <begin position="328"/>
        <end position="356"/>
    </location>
</feature>
<feature type="region of interest" description="Disordered" evidence="3">
    <location>
        <begin position="301"/>
        <end position="375"/>
    </location>
</feature>
<organism evidence="5 6">
    <name type="scientific">Eleutherodactylus coqui</name>
    <name type="common">Puerto Rican coqui</name>
    <dbReference type="NCBI Taxonomy" id="57060"/>
    <lineage>
        <taxon>Eukaryota</taxon>
        <taxon>Metazoa</taxon>
        <taxon>Chordata</taxon>
        <taxon>Craniata</taxon>
        <taxon>Vertebrata</taxon>
        <taxon>Euteleostomi</taxon>
        <taxon>Amphibia</taxon>
        <taxon>Batrachia</taxon>
        <taxon>Anura</taxon>
        <taxon>Neobatrachia</taxon>
        <taxon>Hyloidea</taxon>
        <taxon>Eleutherodactylidae</taxon>
        <taxon>Eleutherodactylinae</taxon>
        <taxon>Eleutherodactylus</taxon>
        <taxon>Eleutherodactylus</taxon>
    </lineage>
</organism>
<dbReference type="OrthoDB" id="297923at2759"/>
<proteinExistence type="inferred from homology"/>
<dbReference type="InterPro" id="IPR031826">
    <property type="entry name" value="IC97/Casc1_N"/>
</dbReference>
<reference evidence="5" key="1">
    <citation type="thesis" date="2020" institute="ProQuest LLC" country="789 East Eisenhower Parkway, Ann Arbor, MI, USA">
        <title>Comparative Genomics and Chromosome Evolution.</title>
        <authorList>
            <person name="Mudd A.B."/>
        </authorList>
    </citation>
    <scope>NUCLEOTIDE SEQUENCE</scope>
    <source>
        <strain evidence="5">HN-11 Male</strain>
        <tissue evidence="5">Kidney and liver</tissue>
    </source>
</reference>
<feature type="compositionally biased region" description="Basic and acidic residues" evidence="3">
    <location>
        <begin position="30"/>
        <end position="48"/>
    </location>
</feature>
<gene>
    <name evidence="5" type="ORF">GDO78_015862</name>
</gene>
<dbReference type="EMBL" id="WNTK01000030">
    <property type="protein sequence ID" value="KAG9472940.1"/>
    <property type="molecule type" value="Genomic_DNA"/>
</dbReference>
<dbReference type="PRINTS" id="PR02043">
    <property type="entry name" value="CANCERSCCP1"/>
</dbReference>
<evidence type="ECO:0000256" key="1">
    <source>
        <dbReference type="ARBA" id="ARBA00024332"/>
    </source>
</evidence>
<dbReference type="InterPro" id="IPR023247">
    <property type="entry name" value="IC97/Dnai7-like"/>
</dbReference>